<sequence length="507" mass="58014">MEELKQWFAKQFGLNVREDWLKSNINQAKSTNDRDSLYRKFLHSDIRDVSNGYLTNAHTTQSTIQLNGKICMQVDSLYDIGRSAYSQLRQCQGNDDTDFSEADNNDKKWEPKPTRMLLLTLNDGIRDVEAMEYQPIPELSYKTPIGAKILIIGPVTMRSAMILLDSQNIRLLGGSLPNLDGKGHQDRLRQLLNLPDDHPLATKINQNIPIPMEFINANNETINPLSIPRNKFNNDEKWVKKPYSASINTHQQVYDNIPQDKSLGNKSCKNEDIFIVDDDFDDADLLAMDEDIFSQHFQKPKNSKVDVKIEASTIKREYVLPIGSTKSNNDNLQPSHSGIIKNENDAYKLSEMQNTKLISTVDSENPILYLIDIENDLRKNSVTFPFTFHIKAYFSTLLSPLNSRNKWHVKARINDGTSYLDVDVSDQVLSEIIGFSAEKFNKLKLVSDQSERKLMQQGLKNCQQTLSQINCVMEIILNRSAVPLLIQLKQSTIYNMKNLITRVKCRH</sequence>
<dbReference type="HOGENOM" id="CLU_030961_1_0_1"/>
<accession>B3RXP3</accession>
<organism evidence="5 6">
    <name type="scientific">Trichoplax adhaerens</name>
    <name type="common">Trichoplax reptans</name>
    <dbReference type="NCBI Taxonomy" id="10228"/>
    <lineage>
        <taxon>Eukaryota</taxon>
        <taxon>Metazoa</taxon>
        <taxon>Placozoa</taxon>
        <taxon>Uniplacotomia</taxon>
        <taxon>Trichoplacea</taxon>
        <taxon>Trichoplacidae</taxon>
        <taxon>Trichoplax</taxon>
    </lineage>
</organism>
<protein>
    <recommendedName>
        <fullName evidence="2">RecQ-mediated genome instability protein 1</fullName>
    </recommendedName>
</protein>
<dbReference type="OrthoDB" id="341511at2759"/>
<evidence type="ECO:0000259" key="3">
    <source>
        <dbReference type="Pfam" id="PF08585"/>
    </source>
</evidence>
<dbReference type="Proteomes" id="UP000009022">
    <property type="component" value="Unassembled WGS sequence"/>
</dbReference>
<dbReference type="InterPro" id="IPR042470">
    <property type="entry name" value="RMI1_N_C_sf"/>
</dbReference>
<dbReference type="GO" id="GO:0000166">
    <property type="term" value="F:nucleotide binding"/>
    <property type="evidence" value="ECO:0007669"/>
    <property type="project" value="InterPro"/>
</dbReference>
<dbReference type="InterPro" id="IPR013894">
    <property type="entry name" value="RMI1_OB"/>
</dbReference>
<name>B3RXP3_TRIAD</name>
<comment type="similarity">
    <text evidence="1">Belongs to the RMI1 family.</text>
</comment>
<dbReference type="PANTHER" id="PTHR14790:SF15">
    <property type="entry name" value="RECQ-MEDIATED GENOME INSTABILITY PROTEIN 1"/>
    <property type="match status" value="1"/>
</dbReference>
<proteinExistence type="inferred from homology"/>
<dbReference type="EMBL" id="DS985245">
    <property type="protein sequence ID" value="EDV24466.1"/>
    <property type="molecule type" value="Genomic_DNA"/>
</dbReference>
<evidence type="ECO:0000259" key="4">
    <source>
        <dbReference type="Pfam" id="PF16099"/>
    </source>
</evidence>
<dbReference type="eggNOG" id="KOG3683">
    <property type="taxonomic scope" value="Eukaryota"/>
</dbReference>
<dbReference type="InParanoid" id="B3RXP3"/>
<dbReference type="AlphaFoldDB" id="B3RXP3"/>
<dbReference type="Gene3D" id="2.40.50.510">
    <property type="match status" value="1"/>
</dbReference>
<dbReference type="GO" id="GO:0000724">
    <property type="term" value="P:double-strand break repair via homologous recombination"/>
    <property type="evidence" value="ECO:0000318"/>
    <property type="project" value="GO_Central"/>
</dbReference>
<dbReference type="PhylomeDB" id="B3RXP3"/>
<dbReference type="Gene3D" id="2.40.50.770">
    <property type="entry name" value="RecQ-mediated genome instability protein Rmi1, C-terminal domain"/>
    <property type="match status" value="1"/>
</dbReference>
<dbReference type="CTD" id="6753994"/>
<dbReference type="RefSeq" id="XP_002112356.1">
    <property type="nucleotide sequence ID" value="XM_002112320.1"/>
</dbReference>
<dbReference type="KEGG" id="tad:TRIADDRAFT_56278"/>
<dbReference type="PANTHER" id="PTHR14790">
    <property type="entry name" value="RECQ-MEDIATED GENOME INSTABILITY PROTEIN 1 RMI1"/>
    <property type="match status" value="1"/>
</dbReference>
<evidence type="ECO:0000313" key="6">
    <source>
        <dbReference type="Proteomes" id="UP000009022"/>
    </source>
</evidence>
<feature type="domain" description="RecQ-mediated genome instability protein 1 C-terminal OB-fold" evidence="4">
    <location>
        <begin position="364"/>
        <end position="503"/>
    </location>
</feature>
<feature type="domain" description="RecQ mediated genome instability protein 1 OB-fold" evidence="3">
    <location>
        <begin position="59"/>
        <end position="186"/>
    </location>
</feature>
<dbReference type="SMART" id="SM01161">
    <property type="entry name" value="DUF1767"/>
    <property type="match status" value="1"/>
</dbReference>
<gene>
    <name evidence="5" type="ORF">TRIADDRAFT_56278</name>
</gene>
<dbReference type="STRING" id="10228.B3RXP3"/>
<dbReference type="GeneID" id="6753994"/>
<dbReference type="FunFam" id="2.40.50.770:FF:000002">
    <property type="entry name" value="recQ-mediated genome instability protein 1"/>
    <property type="match status" value="1"/>
</dbReference>
<keyword evidence="6" id="KW-1185">Reference proteome</keyword>
<dbReference type="GO" id="GO:0031422">
    <property type="term" value="C:RecQ family helicase-topoisomerase III complex"/>
    <property type="evidence" value="ECO:0000318"/>
    <property type="project" value="GO_Central"/>
</dbReference>
<dbReference type="OMA" id="AKECHEM"/>
<dbReference type="Pfam" id="PF08585">
    <property type="entry name" value="RMI1_N_C"/>
    <property type="match status" value="1"/>
</dbReference>
<dbReference type="GO" id="GO:0000712">
    <property type="term" value="P:resolution of meiotic recombination intermediates"/>
    <property type="evidence" value="ECO:0000318"/>
    <property type="project" value="GO_Central"/>
</dbReference>
<evidence type="ECO:0000256" key="1">
    <source>
        <dbReference type="ARBA" id="ARBA00006395"/>
    </source>
</evidence>
<evidence type="ECO:0000313" key="5">
    <source>
        <dbReference type="EMBL" id="EDV24466.1"/>
    </source>
</evidence>
<dbReference type="FunCoup" id="B3RXP3">
    <property type="interactions" value="879"/>
</dbReference>
<dbReference type="Pfam" id="PF16099">
    <property type="entry name" value="RMI1_C"/>
    <property type="match status" value="1"/>
</dbReference>
<evidence type="ECO:0000256" key="2">
    <source>
        <dbReference type="ARBA" id="ARBA00018987"/>
    </source>
</evidence>
<dbReference type="GO" id="GO:0016604">
    <property type="term" value="C:nuclear body"/>
    <property type="evidence" value="ECO:0000318"/>
    <property type="project" value="GO_Central"/>
</dbReference>
<dbReference type="InterPro" id="IPR032199">
    <property type="entry name" value="RMI1_C"/>
</dbReference>
<reference evidence="5 6" key="1">
    <citation type="journal article" date="2008" name="Nature">
        <title>The Trichoplax genome and the nature of placozoans.</title>
        <authorList>
            <person name="Srivastava M."/>
            <person name="Begovic E."/>
            <person name="Chapman J."/>
            <person name="Putnam N.H."/>
            <person name="Hellsten U."/>
            <person name="Kawashima T."/>
            <person name="Kuo A."/>
            <person name="Mitros T."/>
            <person name="Salamov A."/>
            <person name="Carpenter M.L."/>
            <person name="Signorovitch A.Y."/>
            <person name="Moreno M.A."/>
            <person name="Kamm K."/>
            <person name="Grimwood J."/>
            <person name="Schmutz J."/>
            <person name="Shapiro H."/>
            <person name="Grigoriev I.V."/>
            <person name="Buss L.W."/>
            <person name="Schierwater B."/>
            <person name="Dellaporta S.L."/>
            <person name="Rokhsar D.S."/>
        </authorList>
    </citation>
    <scope>NUCLEOTIDE SEQUENCE [LARGE SCALE GENOMIC DNA]</scope>
    <source>
        <strain evidence="5 6">Grell-BS-1999</strain>
    </source>
</reference>